<dbReference type="OrthoDB" id="445556at2759"/>
<dbReference type="AlphaFoldDB" id="A0A9P9D7E2"/>
<keyword evidence="3" id="KW-1185">Reference proteome</keyword>
<evidence type="ECO:0000313" key="3">
    <source>
        <dbReference type="Proteomes" id="UP000700596"/>
    </source>
</evidence>
<feature type="region of interest" description="Disordered" evidence="1">
    <location>
        <begin position="160"/>
        <end position="186"/>
    </location>
</feature>
<dbReference type="InterPro" id="IPR018253">
    <property type="entry name" value="DnaJ_domain_CS"/>
</dbReference>
<protein>
    <recommendedName>
        <fullName evidence="4">J domain-containing protein</fullName>
    </recommendedName>
</protein>
<gene>
    <name evidence="2" type="ORF">B0J11DRAFT_595255</name>
</gene>
<evidence type="ECO:0008006" key="4">
    <source>
        <dbReference type="Google" id="ProtNLM"/>
    </source>
</evidence>
<evidence type="ECO:0000256" key="1">
    <source>
        <dbReference type="SAM" id="MobiDB-lite"/>
    </source>
</evidence>
<dbReference type="Gene3D" id="1.10.287.110">
    <property type="entry name" value="DnaJ domain"/>
    <property type="match status" value="1"/>
</dbReference>
<dbReference type="Proteomes" id="UP000700596">
    <property type="component" value="Unassembled WGS sequence"/>
</dbReference>
<evidence type="ECO:0000313" key="2">
    <source>
        <dbReference type="EMBL" id="KAH7113802.1"/>
    </source>
</evidence>
<dbReference type="SUPFAM" id="SSF46565">
    <property type="entry name" value="Chaperone J-domain"/>
    <property type="match status" value="1"/>
</dbReference>
<dbReference type="PROSITE" id="PS00636">
    <property type="entry name" value="DNAJ_1"/>
    <property type="match status" value="1"/>
</dbReference>
<accession>A0A9P9D7E2</accession>
<comment type="caution">
    <text evidence="2">The sequence shown here is derived from an EMBL/GenBank/DDBJ whole genome shotgun (WGS) entry which is preliminary data.</text>
</comment>
<reference evidence="2" key="1">
    <citation type="journal article" date="2021" name="Nat. Commun.">
        <title>Genetic determinants of endophytism in the Arabidopsis root mycobiome.</title>
        <authorList>
            <person name="Mesny F."/>
            <person name="Miyauchi S."/>
            <person name="Thiergart T."/>
            <person name="Pickel B."/>
            <person name="Atanasova L."/>
            <person name="Karlsson M."/>
            <person name="Huettel B."/>
            <person name="Barry K.W."/>
            <person name="Haridas S."/>
            <person name="Chen C."/>
            <person name="Bauer D."/>
            <person name="Andreopoulos W."/>
            <person name="Pangilinan J."/>
            <person name="LaButti K."/>
            <person name="Riley R."/>
            <person name="Lipzen A."/>
            <person name="Clum A."/>
            <person name="Drula E."/>
            <person name="Henrissat B."/>
            <person name="Kohler A."/>
            <person name="Grigoriev I.V."/>
            <person name="Martin F.M."/>
            <person name="Hacquard S."/>
        </authorList>
    </citation>
    <scope>NUCLEOTIDE SEQUENCE</scope>
    <source>
        <strain evidence="2">MPI-CAGE-CH-0243</strain>
    </source>
</reference>
<proteinExistence type="predicted"/>
<dbReference type="InterPro" id="IPR036869">
    <property type="entry name" value="J_dom_sf"/>
</dbReference>
<sequence length="186" mass="22299">MCSGSIWPSLELRKFYRSDRYRYTTNTRSGQAALERFYLIVDAHNNLSDPMKRRAYDMYEHGWRSGLSAFQKEQEGPYDSSEYYDQQLDEYNKKQEEYFVRNVLSAIIMLLRITLTSYSQLTRAGKVSRESARKHLERHQAIAADLRQLYNKTAPMNKDDRMKRFLVHRETQDERRGGEGRRSYRW</sequence>
<dbReference type="EMBL" id="JAGMWT010000018">
    <property type="protein sequence ID" value="KAH7113802.1"/>
    <property type="molecule type" value="Genomic_DNA"/>
</dbReference>
<organism evidence="2 3">
    <name type="scientific">Dendryphion nanum</name>
    <dbReference type="NCBI Taxonomy" id="256645"/>
    <lineage>
        <taxon>Eukaryota</taxon>
        <taxon>Fungi</taxon>
        <taxon>Dikarya</taxon>
        <taxon>Ascomycota</taxon>
        <taxon>Pezizomycotina</taxon>
        <taxon>Dothideomycetes</taxon>
        <taxon>Pleosporomycetidae</taxon>
        <taxon>Pleosporales</taxon>
        <taxon>Torulaceae</taxon>
        <taxon>Dendryphion</taxon>
    </lineage>
</organism>
<name>A0A9P9D7E2_9PLEO</name>